<dbReference type="InterPro" id="IPR029058">
    <property type="entry name" value="AB_hydrolase_fold"/>
</dbReference>
<dbReference type="GO" id="GO:0016787">
    <property type="term" value="F:hydrolase activity"/>
    <property type="evidence" value="ECO:0007669"/>
    <property type="project" value="InterPro"/>
</dbReference>
<dbReference type="Gene3D" id="3.40.50.1820">
    <property type="entry name" value="alpha/beta hydrolase"/>
    <property type="match status" value="1"/>
</dbReference>
<dbReference type="RefSeq" id="WP_015459503.1">
    <property type="nucleotide sequence ID" value="NZ_MIPT01000001.1"/>
</dbReference>
<proteinExistence type="predicted"/>
<dbReference type="EMBL" id="MIPT01000001">
    <property type="protein sequence ID" value="OHT18955.1"/>
    <property type="molecule type" value="Genomic_DNA"/>
</dbReference>
<sequence length="219" mass="23615">MVQAISEFSGRRPLVLTVPGLNGSGPAHWQSLWEQSRGDVVRVELGMWDTPRRNPWVTKLDQAIRSAEQPVLLAAHSLGCLAVAWWAELAGQPWGWPVAGALLVAPPDVDRRDMPAEVAGFAPTPRCSLPFPSIVVVSEDDPYSSVQRGFDMARDWGSHFVNIGACGHINAASGIGLWQEGQRLLDRLIGTAEGPMAQGAGLNEILASLTHEEAGLRTI</sequence>
<dbReference type="InterPro" id="IPR010662">
    <property type="entry name" value="RBBP9/YdeN"/>
</dbReference>
<comment type="caution">
    <text evidence="1">The sequence shown here is derived from an EMBL/GenBank/DDBJ whole genome shotgun (WGS) entry which is preliminary data.</text>
</comment>
<evidence type="ECO:0000313" key="1">
    <source>
        <dbReference type="EMBL" id="OHT18955.1"/>
    </source>
</evidence>
<dbReference type="AlphaFoldDB" id="A0A1S1HA48"/>
<evidence type="ECO:0008006" key="3">
    <source>
        <dbReference type="Google" id="ProtNLM"/>
    </source>
</evidence>
<dbReference type="OrthoDB" id="9804993at2"/>
<evidence type="ECO:0000313" key="2">
    <source>
        <dbReference type="Proteomes" id="UP000179467"/>
    </source>
</evidence>
<name>A0A1S1HA48_9SPHN</name>
<accession>A0A1S1HA48</accession>
<dbReference type="SUPFAM" id="SSF53474">
    <property type="entry name" value="alpha/beta-Hydrolases"/>
    <property type="match status" value="1"/>
</dbReference>
<reference evidence="1 2" key="1">
    <citation type="submission" date="2016-09" db="EMBL/GenBank/DDBJ databases">
        <title>Metabolic pathway, cell adaptation mechanisms and a novel monoxygenase revealed through proteogenomic-transcription analysis of a Sphingomonas haloaromaticamans strain degrading the fungicide ortho-phenylphenol.</title>
        <authorList>
            <person name="Perruchon C."/>
            <person name="Papadopoulou E.S."/>
            <person name="Rousidou C."/>
            <person name="Vasileiadis S."/>
            <person name="Tanou G."/>
            <person name="Amoutzias G."/>
            <person name="Molassiotis A."/>
            <person name="Karpouzas D.G."/>
        </authorList>
    </citation>
    <scope>NUCLEOTIDE SEQUENCE [LARGE SCALE GENOMIC DNA]</scope>
    <source>
        <strain evidence="1 2">P3</strain>
    </source>
</reference>
<keyword evidence="2" id="KW-1185">Reference proteome</keyword>
<gene>
    <name evidence="1" type="ORF">BHE75_00935</name>
</gene>
<protein>
    <recommendedName>
        <fullName evidence="3">Alpha/beta hydrolase family protein</fullName>
    </recommendedName>
</protein>
<dbReference type="Pfam" id="PF06821">
    <property type="entry name" value="Ser_hydrolase"/>
    <property type="match status" value="1"/>
</dbReference>
<dbReference type="Proteomes" id="UP000179467">
    <property type="component" value="Unassembled WGS sequence"/>
</dbReference>
<organism evidence="1 2">
    <name type="scientific">Edaphosphingomonas haloaromaticamans</name>
    <dbReference type="NCBI Taxonomy" id="653954"/>
    <lineage>
        <taxon>Bacteria</taxon>
        <taxon>Pseudomonadati</taxon>
        <taxon>Pseudomonadota</taxon>
        <taxon>Alphaproteobacteria</taxon>
        <taxon>Sphingomonadales</taxon>
        <taxon>Rhizorhabdaceae</taxon>
        <taxon>Edaphosphingomonas</taxon>
    </lineage>
</organism>